<name>A0A0F8Z3G5_9ZZZZ</name>
<dbReference type="EMBL" id="LAZR01050018">
    <property type="protein sequence ID" value="KKK88297.1"/>
    <property type="molecule type" value="Genomic_DNA"/>
</dbReference>
<dbReference type="PROSITE" id="PS51257">
    <property type="entry name" value="PROKAR_LIPOPROTEIN"/>
    <property type="match status" value="1"/>
</dbReference>
<keyword evidence="1" id="KW-0812">Transmembrane</keyword>
<accession>A0A0F8Z3G5</accession>
<dbReference type="AlphaFoldDB" id="A0A0F8Z3G5"/>
<organism evidence="2">
    <name type="scientific">marine sediment metagenome</name>
    <dbReference type="NCBI Taxonomy" id="412755"/>
    <lineage>
        <taxon>unclassified sequences</taxon>
        <taxon>metagenomes</taxon>
        <taxon>ecological metagenomes</taxon>
    </lineage>
</organism>
<sequence>MRTATVIMIVMLVGVTALVGCSVSHHVRRVESVKPMSRPGIYYHLPETVVRVELPVKKTTTKLGELGKLLRDLPDSVLRIRPDFLTKGEIVAFVGGLPMEKDGAGQWELKPEKVKIDVSAAMIATRARSDQNAMFLVRLHGSGASARDVAAKLDAAGLITTGSSKFEDKTLEYVVKTVEVGATLVGKAGGFAGDHGATGATSRPSLLSDDALKARRVFRVVND</sequence>
<gene>
    <name evidence="2" type="ORF">LCGC14_2744570</name>
</gene>
<feature type="non-terminal residue" evidence="2">
    <location>
        <position position="223"/>
    </location>
</feature>
<comment type="caution">
    <text evidence="2">The sequence shown here is derived from an EMBL/GenBank/DDBJ whole genome shotgun (WGS) entry which is preliminary data.</text>
</comment>
<evidence type="ECO:0000256" key="1">
    <source>
        <dbReference type="SAM" id="Phobius"/>
    </source>
</evidence>
<feature type="transmembrane region" description="Helical" evidence="1">
    <location>
        <begin position="6"/>
        <end position="27"/>
    </location>
</feature>
<protein>
    <submittedName>
        <fullName evidence="2">Uncharacterized protein</fullName>
    </submittedName>
</protein>
<evidence type="ECO:0000313" key="2">
    <source>
        <dbReference type="EMBL" id="KKK88297.1"/>
    </source>
</evidence>
<proteinExistence type="predicted"/>
<keyword evidence="1" id="KW-1133">Transmembrane helix</keyword>
<keyword evidence="1" id="KW-0472">Membrane</keyword>
<reference evidence="2" key="1">
    <citation type="journal article" date="2015" name="Nature">
        <title>Complex archaea that bridge the gap between prokaryotes and eukaryotes.</title>
        <authorList>
            <person name="Spang A."/>
            <person name="Saw J.H."/>
            <person name="Jorgensen S.L."/>
            <person name="Zaremba-Niedzwiedzka K."/>
            <person name="Martijn J."/>
            <person name="Lind A.E."/>
            <person name="van Eijk R."/>
            <person name="Schleper C."/>
            <person name="Guy L."/>
            <person name="Ettema T.J."/>
        </authorList>
    </citation>
    <scope>NUCLEOTIDE SEQUENCE</scope>
</reference>